<keyword evidence="6 7" id="KW-0472">Membrane</keyword>
<evidence type="ECO:0000259" key="8">
    <source>
        <dbReference type="PROSITE" id="PS50893"/>
    </source>
</evidence>
<dbReference type="PROSITE" id="PS50929">
    <property type="entry name" value="ABC_TM1F"/>
    <property type="match status" value="1"/>
</dbReference>
<dbReference type="InterPro" id="IPR027417">
    <property type="entry name" value="P-loop_NTPase"/>
</dbReference>
<organism evidence="10 11">
    <name type="scientific">Sphingomonas echinoides</name>
    <dbReference type="NCBI Taxonomy" id="59803"/>
    <lineage>
        <taxon>Bacteria</taxon>
        <taxon>Pseudomonadati</taxon>
        <taxon>Pseudomonadota</taxon>
        <taxon>Alphaproteobacteria</taxon>
        <taxon>Sphingomonadales</taxon>
        <taxon>Sphingomonadaceae</taxon>
        <taxon>Sphingomonas</taxon>
    </lineage>
</organism>
<dbReference type="InterPro" id="IPR039421">
    <property type="entry name" value="Type_1_exporter"/>
</dbReference>
<feature type="domain" description="ABC transmembrane type-1" evidence="9">
    <location>
        <begin position="21"/>
        <end position="218"/>
    </location>
</feature>
<evidence type="ECO:0000256" key="7">
    <source>
        <dbReference type="SAM" id="Phobius"/>
    </source>
</evidence>
<protein>
    <submittedName>
        <fullName evidence="10">ATP-binding cassette domain-containing protein</fullName>
    </submittedName>
</protein>
<dbReference type="Gene3D" id="1.20.1560.10">
    <property type="entry name" value="ABC transporter type 1, transmembrane domain"/>
    <property type="match status" value="1"/>
</dbReference>
<dbReference type="Gene3D" id="3.40.50.300">
    <property type="entry name" value="P-loop containing nucleotide triphosphate hydrolases"/>
    <property type="match status" value="1"/>
</dbReference>
<dbReference type="InterPro" id="IPR017871">
    <property type="entry name" value="ABC_transporter-like_CS"/>
</dbReference>
<dbReference type="SUPFAM" id="SSF90123">
    <property type="entry name" value="ABC transporter transmembrane region"/>
    <property type="match status" value="1"/>
</dbReference>
<evidence type="ECO:0000256" key="6">
    <source>
        <dbReference type="ARBA" id="ARBA00023136"/>
    </source>
</evidence>
<sequence>MRLADVIALGSYQQRRPTIRAAALGLIVGSASVLLLGLSGWFITASALAGAAGAAVATSFNYMLPSAAIRLLAIARTGARYGEAVFSHDAGLHIGAKLRPALFAAVAAAPIRQALSLSRGRALSMVLDDVATVETALVRRSARWSAAGVLLGGAALLSLAGWAAMLGVGAVALLLLVATEQITRAARSLEEARDDALADLRIAADAILAAAAEVRCYRPDEVTRWIEEPDRTLAAAQRRLHGAGSRLQLVQAAALTVSAGLAFGLSTHEAPALAALAALAAAMTLDGLSPLLRELTERNRARSAGARLDTHLQVGSETRPIDGIAIMATLELLGRRLAAGERVWLSGRSGSGKTSLVEQLLALRPPIAGQARIDGIDIAFLPPEQLRPLFAWQPQDASALSGTVRDNLLVARPGACDRALWQALRDAALDHVIRALPEGLDSWIGEDGARFSGGERRRLSLARAFVSDAPWLLLDEPLEGLDPPTARLMIDRLNRRLARTRQGLVVVSHRPLPGLTRLSRIDLSAVDVPNMHQTARA</sequence>
<evidence type="ECO:0000313" key="11">
    <source>
        <dbReference type="Proteomes" id="UP001279660"/>
    </source>
</evidence>
<dbReference type="PANTHER" id="PTHR24221">
    <property type="entry name" value="ATP-BINDING CASSETTE SUB-FAMILY B"/>
    <property type="match status" value="1"/>
</dbReference>
<evidence type="ECO:0000256" key="1">
    <source>
        <dbReference type="ARBA" id="ARBA00004651"/>
    </source>
</evidence>
<proteinExistence type="predicted"/>
<dbReference type="SMART" id="SM00382">
    <property type="entry name" value="AAA"/>
    <property type="match status" value="1"/>
</dbReference>
<evidence type="ECO:0000256" key="5">
    <source>
        <dbReference type="ARBA" id="ARBA00022989"/>
    </source>
</evidence>
<reference evidence="10 11" key="1">
    <citation type="submission" date="2023-11" db="EMBL/GenBank/DDBJ databases">
        <title>MicrobeMod: A computational toolkit for identifying prokaryotic methylation and restriction-modification with nanopore sequencing.</title>
        <authorList>
            <person name="Crits-Christoph A."/>
            <person name="Kang S.C."/>
            <person name="Lee H."/>
            <person name="Ostrov N."/>
        </authorList>
    </citation>
    <scope>NUCLEOTIDE SEQUENCE [LARGE SCALE GENOMIC DNA]</scope>
    <source>
        <strain evidence="10 11">ATCC 14820</strain>
    </source>
</reference>
<dbReference type="PROSITE" id="PS00211">
    <property type="entry name" value="ABC_TRANSPORTER_1"/>
    <property type="match status" value="1"/>
</dbReference>
<gene>
    <name evidence="10" type="ORF">SIL82_20170</name>
</gene>
<dbReference type="InterPro" id="IPR036640">
    <property type="entry name" value="ABC1_TM_sf"/>
</dbReference>
<keyword evidence="11" id="KW-1185">Reference proteome</keyword>
<dbReference type="PROSITE" id="PS50893">
    <property type="entry name" value="ABC_TRANSPORTER_2"/>
    <property type="match status" value="1"/>
</dbReference>
<evidence type="ECO:0000313" key="10">
    <source>
        <dbReference type="EMBL" id="MDX5986576.1"/>
    </source>
</evidence>
<evidence type="ECO:0000256" key="2">
    <source>
        <dbReference type="ARBA" id="ARBA00022692"/>
    </source>
</evidence>
<keyword evidence="5 7" id="KW-1133">Transmembrane helix</keyword>
<accession>A0ABU4PR09</accession>
<keyword evidence="2 7" id="KW-0812">Transmembrane</keyword>
<feature type="domain" description="ABC transporter" evidence="8">
    <location>
        <begin position="312"/>
        <end position="537"/>
    </location>
</feature>
<feature type="transmembrane region" description="Helical" evidence="7">
    <location>
        <begin position="21"/>
        <end position="43"/>
    </location>
</feature>
<evidence type="ECO:0000256" key="4">
    <source>
        <dbReference type="ARBA" id="ARBA00022840"/>
    </source>
</evidence>
<evidence type="ECO:0000256" key="3">
    <source>
        <dbReference type="ARBA" id="ARBA00022741"/>
    </source>
</evidence>
<dbReference type="InterPro" id="IPR003439">
    <property type="entry name" value="ABC_transporter-like_ATP-bd"/>
</dbReference>
<dbReference type="GO" id="GO:0005524">
    <property type="term" value="F:ATP binding"/>
    <property type="evidence" value="ECO:0007669"/>
    <property type="project" value="UniProtKB-KW"/>
</dbReference>
<name>A0ABU4PR09_9SPHN</name>
<dbReference type="InterPro" id="IPR011527">
    <property type="entry name" value="ABC1_TM_dom"/>
</dbReference>
<keyword evidence="4 10" id="KW-0067">ATP-binding</keyword>
<dbReference type="SUPFAM" id="SSF52540">
    <property type="entry name" value="P-loop containing nucleoside triphosphate hydrolases"/>
    <property type="match status" value="1"/>
</dbReference>
<dbReference type="Pfam" id="PF00005">
    <property type="entry name" value="ABC_tran"/>
    <property type="match status" value="1"/>
</dbReference>
<feature type="transmembrane region" description="Helical" evidence="7">
    <location>
        <begin position="149"/>
        <end position="178"/>
    </location>
</feature>
<keyword evidence="3" id="KW-0547">Nucleotide-binding</keyword>
<comment type="subcellular location">
    <subcellularLocation>
        <location evidence="1">Cell membrane</location>
        <topology evidence="1">Multi-pass membrane protein</topology>
    </subcellularLocation>
</comment>
<dbReference type="RefSeq" id="WP_010409180.1">
    <property type="nucleotide sequence ID" value="NZ_JAWXXV010000002.1"/>
</dbReference>
<dbReference type="Proteomes" id="UP001279660">
    <property type="component" value="Unassembled WGS sequence"/>
</dbReference>
<comment type="caution">
    <text evidence="10">The sequence shown here is derived from an EMBL/GenBank/DDBJ whole genome shotgun (WGS) entry which is preliminary data.</text>
</comment>
<dbReference type="PANTHER" id="PTHR24221:SF654">
    <property type="entry name" value="ATP-BINDING CASSETTE SUB-FAMILY B MEMBER 6"/>
    <property type="match status" value="1"/>
</dbReference>
<dbReference type="InterPro" id="IPR003593">
    <property type="entry name" value="AAA+_ATPase"/>
</dbReference>
<dbReference type="EMBL" id="JAWXXV010000002">
    <property type="protein sequence ID" value="MDX5986576.1"/>
    <property type="molecule type" value="Genomic_DNA"/>
</dbReference>
<evidence type="ECO:0000259" key="9">
    <source>
        <dbReference type="PROSITE" id="PS50929"/>
    </source>
</evidence>